<dbReference type="KEGG" id="kba:A0U89_11565"/>
<organism evidence="1 2">
    <name type="scientific">Kozakia baliensis</name>
    <dbReference type="NCBI Taxonomy" id="153496"/>
    <lineage>
        <taxon>Bacteria</taxon>
        <taxon>Pseudomonadati</taxon>
        <taxon>Pseudomonadota</taxon>
        <taxon>Alphaproteobacteria</taxon>
        <taxon>Acetobacterales</taxon>
        <taxon>Acetobacteraceae</taxon>
        <taxon>Kozakia</taxon>
    </lineage>
</organism>
<keyword evidence="2" id="KW-1185">Reference proteome</keyword>
<gene>
    <name evidence="1" type="ORF">A0U89_11565</name>
</gene>
<proteinExistence type="predicted"/>
<dbReference type="Pfam" id="PF06516">
    <property type="entry name" value="NUP"/>
    <property type="match status" value="1"/>
</dbReference>
<evidence type="ECO:0000313" key="2">
    <source>
        <dbReference type="Proteomes" id="UP000179145"/>
    </source>
</evidence>
<dbReference type="PANTHER" id="PTHR38643:SF1">
    <property type="entry name" value="PURINE NUCLEOSIDE PERMEASE C285.05-RELATED"/>
    <property type="match status" value="1"/>
</dbReference>
<evidence type="ECO:0000313" key="1">
    <source>
        <dbReference type="EMBL" id="AOX18301.1"/>
    </source>
</evidence>
<dbReference type="AlphaFoldDB" id="A0A1D8UXG9"/>
<sequence>MTIGCAAFSYAEAAPLAPKIIVVAGWENGADTGDAPGEYQDWVERQHLDIIVPVRGVPKPILRRNAQGVYGLVLKYGSTDLTTLALDPHFDLRHTYWIFTGISGVDPNAASIGSVAWARWVVNGDALREIDDRSIPADWPYGLYAIGADRPNKLPSDPNHYGSITNVAQLSKAYALNQNLARWAFALSQHAPLADDPAIAAKRAQWHGYPNAQKPPFVMMGETLGALRYWHGEARNRWAQDWVKLWTNGQGLFVMTNEESQINQIEMRRLASRGAIDPDRIMVLRSGSNFSMPPPGVSVTQSMGDEGPGQNLAFDNNERAGEPVIAELLAHWATYRDHIPSAP</sequence>
<protein>
    <submittedName>
        <fullName evidence="1">Purine nucleoside permease</fullName>
    </submittedName>
</protein>
<dbReference type="STRING" id="153496.A0U89_11565"/>
<reference evidence="1 2" key="1">
    <citation type="journal article" date="2016" name="Microb. Cell Fact.">
        <title>Dissection of exopolysaccharide biosynthesis in Kozakia baliensis.</title>
        <authorList>
            <person name="Brandt J.U."/>
            <person name="Jakob F."/>
            <person name="Behr J."/>
            <person name="Geissler A.J."/>
            <person name="Vogel R.F."/>
        </authorList>
    </citation>
    <scope>NUCLEOTIDE SEQUENCE [LARGE SCALE GENOMIC DNA]</scope>
    <source>
        <strain evidence="1 2">DSM 14400</strain>
    </source>
</reference>
<dbReference type="PANTHER" id="PTHR38643">
    <property type="entry name" value="PURINE NUCLEOSIDE PERMEASE C285.05-RELATED"/>
    <property type="match status" value="1"/>
</dbReference>
<dbReference type="EMBL" id="CP014674">
    <property type="protein sequence ID" value="AOX18301.1"/>
    <property type="molecule type" value="Genomic_DNA"/>
</dbReference>
<dbReference type="eggNOG" id="COG5042">
    <property type="taxonomic scope" value="Bacteria"/>
</dbReference>
<dbReference type="PIRSF" id="PIRSF013171">
    <property type="entry name" value="Pur_nuclsid_perm"/>
    <property type="match status" value="1"/>
</dbReference>
<dbReference type="GO" id="GO:0055085">
    <property type="term" value="P:transmembrane transport"/>
    <property type="evidence" value="ECO:0007669"/>
    <property type="project" value="InterPro"/>
</dbReference>
<accession>A0A1D8UXG9</accession>
<dbReference type="Proteomes" id="UP000179145">
    <property type="component" value="Chromosome"/>
</dbReference>
<dbReference type="InterPro" id="IPR009486">
    <property type="entry name" value="Pur_nuclsid_perm"/>
</dbReference>
<name>A0A1D8UXG9_9PROT</name>